<feature type="binding site" evidence="6">
    <location>
        <begin position="46"/>
        <end position="47"/>
    </location>
    <ligand>
        <name>NAD(+)</name>
        <dbReference type="ChEBI" id="CHEBI:57540"/>
    </ligand>
</feature>
<proteinExistence type="inferred from homology"/>
<evidence type="ECO:0000256" key="1">
    <source>
        <dbReference type="ARBA" id="ARBA00022679"/>
    </source>
</evidence>
<dbReference type="Gene3D" id="3.40.50.10330">
    <property type="entry name" value="Probable inorganic polyphosphate/atp-NAD kinase, domain 1"/>
    <property type="match status" value="1"/>
</dbReference>
<evidence type="ECO:0000313" key="8">
    <source>
        <dbReference type="Proteomes" id="UP000191663"/>
    </source>
</evidence>
<dbReference type="InterPro" id="IPR002504">
    <property type="entry name" value="NADK"/>
</dbReference>
<dbReference type="Pfam" id="PF01513">
    <property type="entry name" value="NAD_kinase"/>
    <property type="match status" value="1"/>
</dbReference>
<dbReference type="InterPro" id="IPR017438">
    <property type="entry name" value="ATP-NAD_kinase_N"/>
</dbReference>
<evidence type="ECO:0000256" key="6">
    <source>
        <dbReference type="HAMAP-Rule" id="MF_00361"/>
    </source>
</evidence>
<feature type="binding site" evidence="6">
    <location>
        <begin position="115"/>
        <end position="116"/>
    </location>
    <ligand>
        <name>NAD(+)</name>
        <dbReference type="ChEBI" id="CHEBI:57540"/>
    </ligand>
</feature>
<feature type="binding site" evidence="6">
    <location>
        <position position="145"/>
    </location>
    <ligand>
        <name>NAD(+)</name>
        <dbReference type="ChEBI" id="CHEBI:57540"/>
    </ligand>
</feature>
<organism evidence="7 8">
    <name type="scientific">candidate division WOR-3 bacterium 4484_100</name>
    <dbReference type="NCBI Taxonomy" id="1936077"/>
    <lineage>
        <taxon>Bacteria</taxon>
        <taxon>Bacteria division WOR-3</taxon>
    </lineage>
</organism>
<dbReference type="GO" id="GO:0019674">
    <property type="term" value="P:NAD+ metabolic process"/>
    <property type="evidence" value="ECO:0007669"/>
    <property type="project" value="InterPro"/>
</dbReference>
<dbReference type="EC" id="2.7.1.23" evidence="6"/>
<dbReference type="PANTHER" id="PTHR20275:SF0">
    <property type="entry name" value="NAD KINASE"/>
    <property type="match status" value="1"/>
</dbReference>
<dbReference type="GO" id="GO:0046872">
    <property type="term" value="F:metal ion binding"/>
    <property type="evidence" value="ECO:0007669"/>
    <property type="project" value="UniProtKB-UniRule"/>
</dbReference>
<comment type="function">
    <text evidence="6">Involved in the regulation of the intracellular balance of NAD and NADP, and is a key enzyme in the biosynthesis of NADP. Catalyzes specifically the phosphorylation on 2'-hydroxyl of the adenosine moiety of NAD to yield NADP.</text>
</comment>
<name>A0A1V4QGI1_UNCW3</name>
<dbReference type="PANTHER" id="PTHR20275">
    <property type="entry name" value="NAD KINASE"/>
    <property type="match status" value="1"/>
</dbReference>
<comment type="caution">
    <text evidence="6">Lacks conserved residue(s) required for the propagation of feature annotation.</text>
</comment>
<reference evidence="8" key="1">
    <citation type="submission" date="2017-01" db="EMBL/GenBank/DDBJ databases">
        <title>Novel pathways for hydrocarbon cycling and metabolic interdependencies in hydrothermal sediment communities.</title>
        <authorList>
            <person name="Dombrowski N."/>
            <person name="Seitz K."/>
            <person name="Teske A."/>
            <person name="Baker B."/>
        </authorList>
    </citation>
    <scope>NUCLEOTIDE SEQUENCE [LARGE SCALE GENOMIC DNA]</scope>
</reference>
<accession>A0A1V4QGI1</accession>
<keyword evidence="2 6" id="KW-0418">Kinase</keyword>
<dbReference type="Proteomes" id="UP000191663">
    <property type="component" value="Unassembled WGS sequence"/>
</dbReference>
<comment type="caution">
    <text evidence="7">The sequence shown here is derived from an EMBL/GenBank/DDBJ whole genome shotgun (WGS) entry which is preliminary data.</text>
</comment>
<dbReference type="InterPro" id="IPR017437">
    <property type="entry name" value="ATP-NAD_kinase_PpnK-typ_C"/>
</dbReference>
<dbReference type="SUPFAM" id="SSF111331">
    <property type="entry name" value="NAD kinase/diacylglycerol kinase-like"/>
    <property type="match status" value="1"/>
</dbReference>
<evidence type="ECO:0000256" key="2">
    <source>
        <dbReference type="ARBA" id="ARBA00022777"/>
    </source>
</evidence>
<dbReference type="Pfam" id="PF20143">
    <property type="entry name" value="NAD_kinase_C"/>
    <property type="match status" value="1"/>
</dbReference>
<keyword evidence="6" id="KW-0547">Nucleotide-binding</keyword>
<comment type="subcellular location">
    <subcellularLocation>
        <location evidence="6">Cytoplasm</location>
    </subcellularLocation>
</comment>
<keyword evidence="3 6" id="KW-0521">NADP</keyword>
<evidence type="ECO:0000313" key="7">
    <source>
        <dbReference type="EMBL" id="OPX17965.1"/>
    </source>
</evidence>
<sequence length="260" mass="28671">MKKVGIVINRKKPGAERIRTFVQQALRQAGYVVSSRPEFIVALGGDGTLLSAAHLYGKKGVPILGVNIGGLGFLTDVTFDEFTETLAEIKKEKFRIEKRMVLKAILSRRSIYGLNDITVITRVAGRVVEFSAVINDEYICRFIADGIIVATPTGSTAYSLATGGPILPPDTEAILFTPIAPHTLSVRPLVLPADSEIRIQVGKKGRAALVADGQRSKLIRSGTTIKFRRGEYYIRLIKPLHNTFFHTLREKMKWGGREHA</sequence>
<dbReference type="GO" id="GO:0005524">
    <property type="term" value="F:ATP binding"/>
    <property type="evidence" value="ECO:0007669"/>
    <property type="project" value="UniProtKB-KW"/>
</dbReference>
<keyword evidence="6" id="KW-0963">Cytoplasm</keyword>
<comment type="similarity">
    <text evidence="6">Belongs to the NAD kinase family.</text>
</comment>
<evidence type="ECO:0000256" key="3">
    <source>
        <dbReference type="ARBA" id="ARBA00022857"/>
    </source>
</evidence>
<keyword evidence="1 6" id="KW-0808">Transferase</keyword>
<feature type="binding site" evidence="6">
    <location>
        <position position="214"/>
    </location>
    <ligand>
        <name>NAD(+)</name>
        <dbReference type="ChEBI" id="CHEBI:57540"/>
    </ligand>
</feature>
<dbReference type="Gene3D" id="2.60.200.30">
    <property type="entry name" value="Probable inorganic polyphosphate/atp-NAD kinase, domain 2"/>
    <property type="match status" value="1"/>
</dbReference>
<keyword evidence="6" id="KW-0067">ATP-binding</keyword>
<dbReference type="InterPro" id="IPR016064">
    <property type="entry name" value="NAD/diacylglycerol_kinase_sf"/>
</dbReference>
<dbReference type="EMBL" id="MUKB01000056">
    <property type="protein sequence ID" value="OPX17965.1"/>
    <property type="molecule type" value="Genomic_DNA"/>
</dbReference>
<protein>
    <recommendedName>
        <fullName evidence="6">NAD kinase</fullName>
        <ecNumber evidence="6">2.7.1.23</ecNumber>
    </recommendedName>
    <alternativeName>
        <fullName evidence="6">ATP-dependent NAD kinase</fullName>
    </alternativeName>
</protein>
<keyword evidence="4 6" id="KW-0520">NAD</keyword>
<dbReference type="GO" id="GO:0051287">
    <property type="term" value="F:NAD binding"/>
    <property type="evidence" value="ECO:0007669"/>
    <property type="project" value="UniProtKB-ARBA"/>
</dbReference>
<comment type="catalytic activity">
    <reaction evidence="5 6">
        <text>NAD(+) + ATP = ADP + NADP(+) + H(+)</text>
        <dbReference type="Rhea" id="RHEA:18629"/>
        <dbReference type="ChEBI" id="CHEBI:15378"/>
        <dbReference type="ChEBI" id="CHEBI:30616"/>
        <dbReference type="ChEBI" id="CHEBI:57540"/>
        <dbReference type="ChEBI" id="CHEBI:58349"/>
        <dbReference type="ChEBI" id="CHEBI:456216"/>
        <dbReference type="EC" id="2.7.1.23"/>
    </reaction>
</comment>
<evidence type="ECO:0000256" key="4">
    <source>
        <dbReference type="ARBA" id="ARBA00023027"/>
    </source>
</evidence>
<dbReference type="AlphaFoldDB" id="A0A1V4QGI1"/>
<feature type="binding site" evidence="6">
    <location>
        <position position="180"/>
    </location>
    <ligand>
        <name>NAD(+)</name>
        <dbReference type="ChEBI" id="CHEBI:57540"/>
    </ligand>
</feature>
<dbReference type="GO" id="GO:0003951">
    <property type="term" value="F:NAD+ kinase activity"/>
    <property type="evidence" value="ECO:0007669"/>
    <property type="project" value="UniProtKB-UniRule"/>
</dbReference>
<dbReference type="GO" id="GO:0006741">
    <property type="term" value="P:NADP+ biosynthetic process"/>
    <property type="evidence" value="ECO:0007669"/>
    <property type="project" value="UniProtKB-UniRule"/>
</dbReference>
<comment type="cofactor">
    <cofactor evidence="6">
        <name>a divalent metal cation</name>
        <dbReference type="ChEBI" id="CHEBI:60240"/>
    </cofactor>
</comment>
<dbReference type="GO" id="GO:0005737">
    <property type="term" value="C:cytoplasm"/>
    <property type="evidence" value="ECO:0007669"/>
    <property type="project" value="UniProtKB-SubCell"/>
</dbReference>
<gene>
    <name evidence="6" type="primary">nadK</name>
    <name evidence="7" type="ORF">BXT86_03680</name>
</gene>
<evidence type="ECO:0000256" key="5">
    <source>
        <dbReference type="ARBA" id="ARBA00047925"/>
    </source>
</evidence>
<feature type="active site" description="Proton acceptor" evidence="6">
    <location>
        <position position="46"/>
    </location>
</feature>
<dbReference type="HAMAP" id="MF_00361">
    <property type="entry name" value="NAD_kinase"/>
    <property type="match status" value="1"/>
</dbReference>
<feature type="binding site" evidence="6">
    <location>
        <position position="126"/>
    </location>
    <ligand>
        <name>NAD(+)</name>
        <dbReference type="ChEBI" id="CHEBI:57540"/>
    </ligand>
</feature>